<dbReference type="Gene3D" id="3.20.20.140">
    <property type="entry name" value="Metal-dependent hydrolases"/>
    <property type="match status" value="1"/>
</dbReference>
<evidence type="ECO:0000259" key="2">
    <source>
        <dbReference type="Pfam" id="PF04909"/>
    </source>
</evidence>
<keyword evidence="4" id="KW-1185">Reference proteome</keyword>
<protein>
    <submittedName>
        <fullName evidence="3">L-fuconolactonase</fullName>
        <ecNumber evidence="3">3.1.1.-</ecNumber>
    </submittedName>
</protein>
<dbReference type="EC" id="3.1.1.-" evidence="3"/>
<dbReference type="InterPro" id="IPR032466">
    <property type="entry name" value="Metal_Hydrolase"/>
</dbReference>
<dbReference type="Pfam" id="PF04909">
    <property type="entry name" value="Amidohydro_2"/>
    <property type="match status" value="1"/>
</dbReference>
<comment type="caution">
    <text evidence="3">The sequence shown here is derived from an EMBL/GenBank/DDBJ whole genome shotgun (WGS) entry which is preliminary data.</text>
</comment>
<feature type="domain" description="Amidohydrolase-related" evidence="2">
    <location>
        <begin position="5"/>
        <end position="274"/>
    </location>
</feature>
<organism evidence="3 4">
    <name type="scientific">Sphingomonas jinjuensis</name>
    <dbReference type="NCBI Taxonomy" id="535907"/>
    <lineage>
        <taxon>Bacteria</taxon>
        <taxon>Pseudomonadati</taxon>
        <taxon>Pseudomonadota</taxon>
        <taxon>Alphaproteobacteria</taxon>
        <taxon>Sphingomonadales</taxon>
        <taxon>Sphingomonadaceae</taxon>
        <taxon>Sphingomonas</taxon>
    </lineage>
</organism>
<sequence>MLDVIDSHFHLWSLTNPGHQWPTPDMPALYRDFTADDLRRAAADVRLAGGVLVQSQPTDADTDWMLAVAATEPLVLGVCGWVDLAAADVPRRIAELAAMPKLRALRPMLQSIADTEWLLRDALAPAIAAMIEHGLRLDALVQPRHLPMLAEFVDRWPALPVVIDHAAKPRAATREMDPWCDDIAALAARGVYCKLSGLRTEQGPYQPARALKPYIDHLVIEFDQRLMWGSDWPVLLQSGDRYDRWLDDAIWLTDLAECAQARLFAGCAREFYDLPPSS</sequence>
<dbReference type="Proteomes" id="UP000529795">
    <property type="component" value="Unassembled WGS sequence"/>
</dbReference>
<dbReference type="GO" id="GO:0016787">
    <property type="term" value="F:hydrolase activity"/>
    <property type="evidence" value="ECO:0007669"/>
    <property type="project" value="UniProtKB-KW"/>
</dbReference>
<dbReference type="PANTHER" id="PTHR43569:SF2">
    <property type="entry name" value="AMIDOHYDROLASE-RELATED DOMAIN-CONTAINING PROTEIN"/>
    <property type="match status" value="1"/>
</dbReference>
<dbReference type="AlphaFoldDB" id="A0A840FHX8"/>
<accession>A0A840FHX8</accession>
<evidence type="ECO:0000313" key="4">
    <source>
        <dbReference type="Proteomes" id="UP000529795"/>
    </source>
</evidence>
<proteinExistence type="inferred from homology"/>
<dbReference type="EMBL" id="JACIEV010000003">
    <property type="protein sequence ID" value="MBB4153558.1"/>
    <property type="molecule type" value="Genomic_DNA"/>
</dbReference>
<dbReference type="InterPro" id="IPR006680">
    <property type="entry name" value="Amidohydro-rel"/>
</dbReference>
<evidence type="ECO:0000313" key="3">
    <source>
        <dbReference type="EMBL" id="MBB4153558.1"/>
    </source>
</evidence>
<evidence type="ECO:0000256" key="1">
    <source>
        <dbReference type="ARBA" id="ARBA00038310"/>
    </source>
</evidence>
<name>A0A840FHX8_9SPHN</name>
<dbReference type="InterPro" id="IPR052350">
    <property type="entry name" value="Metallo-dep_Lactonases"/>
</dbReference>
<dbReference type="SUPFAM" id="SSF51556">
    <property type="entry name" value="Metallo-dependent hydrolases"/>
    <property type="match status" value="1"/>
</dbReference>
<reference evidence="3 4" key="1">
    <citation type="submission" date="2020-08" db="EMBL/GenBank/DDBJ databases">
        <title>Genomic Encyclopedia of Type Strains, Phase IV (KMG-IV): sequencing the most valuable type-strain genomes for metagenomic binning, comparative biology and taxonomic classification.</title>
        <authorList>
            <person name="Goeker M."/>
        </authorList>
    </citation>
    <scope>NUCLEOTIDE SEQUENCE [LARGE SCALE GENOMIC DNA]</scope>
    <source>
        <strain evidence="3 4">YC6723</strain>
    </source>
</reference>
<comment type="similarity">
    <text evidence="1">Belongs to the metallo-dependent hydrolases superfamily.</text>
</comment>
<gene>
    <name evidence="3" type="ORF">GGQ80_001460</name>
</gene>
<keyword evidence="3" id="KW-0378">Hydrolase</keyword>
<dbReference type="RefSeq" id="WP_246346929.1">
    <property type="nucleotide sequence ID" value="NZ_JACIEV010000003.1"/>
</dbReference>
<dbReference type="PANTHER" id="PTHR43569">
    <property type="entry name" value="AMIDOHYDROLASE"/>
    <property type="match status" value="1"/>
</dbReference>